<accession>L2GLK3</accession>
<keyword evidence="4" id="KW-0804">Transcription</keyword>
<dbReference type="Pfam" id="PF01193">
    <property type="entry name" value="RNA_pol_L"/>
    <property type="match status" value="1"/>
</dbReference>
<comment type="similarity">
    <text evidence="6">Belongs to the archaeal Rpo3/eukaryotic RPB3 RNA polymerase subunit family.</text>
</comment>
<dbReference type="InterPro" id="IPR022842">
    <property type="entry name" value="RNAP_Rpo3/Rpb3/RPAC1"/>
</dbReference>
<evidence type="ECO:0000313" key="10">
    <source>
        <dbReference type="Proteomes" id="UP000011082"/>
    </source>
</evidence>
<evidence type="ECO:0000256" key="1">
    <source>
        <dbReference type="ARBA" id="ARBA00004123"/>
    </source>
</evidence>
<dbReference type="InterPro" id="IPR011262">
    <property type="entry name" value="DNA-dir_RNA_pol_insert"/>
</dbReference>
<keyword evidence="7" id="KW-0175">Coiled coil</keyword>
<protein>
    <recommendedName>
        <fullName evidence="2">DNA-directed RNA polymerases I and III subunit RPAC1</fullName>
    </recommendedName>
</protein>
<dbReference type="GO" id="GO:0003677">
    <property type="term" value="F:DNA binding"/>
    <property type="evidence" value="ECO:0007669"/>
    <property type="project" value="InterPro"/>
</dbReference>
<dbReference type="Gene3D" id="2.170.120.12">
    <property type="entry name" value="DNA-directed RNA polymerase, insert domain"/>
    <property type="match status" value="1"/>
</dbReference>
<dbReference type="NCBIfam" id="NF001988">
    <property type="entry name" value="PRK00783.1"/>
    <property type="match status" value="1"/>
</dbReference>
<dbReference type="Pfam" id="PF01000">
    <property type="entry name" value="RNA_pol_A_bac"/>
    <property type="match status" value="1"/>
</dbReference>
<dbReference type="GO" id="GO:0003899">
    <property type="term" value="F:DNA-directed RNA polymerase activity"/>
    <property type="evidence" value="ECO:0007669"/>
    <property type="project" value="EnsemblFungi"/>
</dbReference>
<dbReference type="PANTHER" id="PTHR11800:SF13">
    <property type="entry name" value="DNA-DIRECTED RNA POLYMERASES I AND III SUBUNIT RPAC1"/>
    <property type="match status" value="1"/>
</dbReference>
<evidence type="ECO:0000256" key="6">
    <source>
        <dbReference type="ARBA" id="ARBA00025804"/>
    </source>
</evidence>
<comment type="subcellular location">
    <subcellularLocation>
        <location evidence="1">Nucleus</location>
    </subcellularLocation>
</comment>
<gene>
    <name evidence="9" type="ORF">VICG_01230</name>
</gene>
<dbReference type="STRING" id="993615.L2GLK3"/>
<dbReference type="Proteomes" id="UP000011082">
    <property type="component" value="Unassembled WGS sequence"/>
</dbReference>
<feature type="domain" description="DNA-directed RNA polymerase RpoA/D/Rpb3-type" evidence="8">
    <location>
        <begin position="38"/>
        <end position="289"/>
    </location>
</feature>
<dbReference type="GO" id="GO:0006363">
    <property type="term" value="P:termination of RNA polymerase I transcription"/>
    <property type="evidence" value="ECO:0007669"/>
    <property type="project" value="EnsemblFungi"/>
</dbReference>
<evidence type="ECO:0000256" key="7">
    <source>
        <dbReference type="SAM" id="Coils"/>
    </source>
</evidence>
<keyword evidence="5" id="KW-0539">Nucleus</keyword>
<evidence type="ECO:0000256" key="2">
    <source>
        <dbReference type="ARBA" id="ARBA00022083"/>
    </source>
</evidence>
<keyword evidence="3" id="KW-0240">DNA-directed RNA polymerase</keyword>
<dbReference type="GeneID" id="19881941"/>
<dbReference type="InterPro" id="IPR036643">
    <property type="entry name" value="RNApol_insert_sf"/>
</dbReference>
<keyword evidence="10" id="KW-1185">Reference proteome</keyword>
<dbReference type="GO" id="GO:0006362">
    <property type="term" value="P:transcription elongation by RNA polymerase I"/>
    <property type="evidence" value="ECO:0007669"/>
    <property type="project" value="EnsemblFungi"/>
</dbReference>
<dbReference type="RefSeq" id="XP_007604676.1">
    <property type="nucleotide sequence ID" value="XM_007604614.1"/>
</dbReference>
<dbReference type="InterPro" id="IPR050518">
    <property type="entry name" value="Rpo3/RPB3_RNA_Pol_subunit"/>
</dbReference>
<dbReference type="InterPro" id="IPR033901">
    <property type="entry name" value="RNAPI/III_AC40"/>
</dbReference>
<dbReference type="AlphaFoldDB" id="L2GLK3"/>
<dbReference type="FunCoup" id="L2GLK3">
    <property type="interactions" value="132"/>
</dbReference>
<dbReference type="GO" id="GO:0005666">
    <property type="term" value="C:RNA polymerase III complex"/>
    <property type="evidence" value="ECO:0007669"/>
    <property type="project" value="EnsemblFungi"/>
</dbReference>
<dbReference type="OrthoDB" id="270173at2759"/>
<dbReference type="HAMAP" id="MF_00320">
    <property type="entry name" value="RNApol_arch_Rpo3"/>
    <property type="match status" value="1"/>
</dbReference>
<dbReference type="OMA" id="MFPEVVF"/>
<dbReference type="CDD" id="cd07032">
    <property type="entry name" value="RNAP_I_II_AC40"/>
    <property type="match status" value="1"/>
</dbReference>
<dbReference type="InterPro" id="IPR001514">
    <property type="entry name" value="DNA-dir_RNA_pol_30-40kDasu_CS"/>
</dbReference>
<organism evidence="9 10">
    <name type="scientific">Vittaforma corneae (strain ATCC 50505)</name>
    <name type="common">Microsporidian parasite</name>
    <name type="synonym">Nosema corneum</name>
    <dbReference type="NCBI Taxonomy" id="993615"/>
    <lineage>
        <taxon>Eukaryota</taxon>
        <taxon>Fungi</taxon>
        <taxon>Fungi incertae sedis</taxon>
        <taxon>Microsporidia</taxon>
        <taxon>Nosematidae</taxon>
        <taxon>Vittaforma</taxon>
    </lineage>
</organism>
<dbReference type="GO" id="GO:0006386">
    <property type="term" value="P:termination of RNA polymerase III transcription"/>
    <property type="evidence" value="ECO:0007669"/>
    <property type="project" value="EnsemblFungi"/>
</dbReference>
<evidence type="ECO:0000256" key="3">
    <source>
        <dbReference type="ARBA" id="ARBA00022478"/>
    </source>
</evidence>
<dbReference type="GO" id="GO:0006384">
    <property type="term" value="P:transcription initiation at RNA polymerase III promoter"/>
    <property type="evidence" value="ECO:0007669"/>
    <property type="project" value="EnsemblFungi"/>
</dbReference>
<dbReference type="VEuPathDB" id="MicrosporidiaDB:VICG_01230"/>
<name>L2GLK3_VITCO</name>
<dbReference type="GO" id="GO:0005736">
    <property type="term" value="C:RNA polymerase I complex"/>
    <property type="evidence" value="ECO:0007669"/>
    <property type="project" value="EnsemblFungi"/>
</dbReference>
<dbReference type="Gene3D" id="3.30.1360.10">
    <property type="entry name" value="RNA polymerase, RBP11-like subunit"/>
    <property type="match status" value="1"/>
</dbReference>
<evidence type="ECO:0000313" key="9">
    <source>
        <dbReference type="EMBL" id="ELA41726.1"/>
    </source>
</evidence>
<reference evidence="10" key="1">
    <citation type="submission" date="2011-05" db="EMBL/GenBank/DDBJ databases">
        <title>The genome sequence of Vittaforma corneae strain ATCC 50505.</title>
        <authorList>
            <consortium name="The Broad Institute Genome Sequencing Platform"/>
            <person name="Cuomo C."/>
            <person name="Didier E."/>
            <person name="Bowers L."/>
            <person name="Young S.K."/>
            <person name="Zeng Q."/>
            <person name="Gargeya S."/>
            <person name="Fitzgerald M."/>
            <person name="Haas B."/>
            <person name="Abouelleil A."/>
            <person name="Alvarado L."/>
            <person name="Arachchi H.M."/>
            <person name="Berlin A."/>
            <person name="Chapman S.B."/>
            <person name="Gearin G."/>
            <person name="Goldberg J."/>
            <person name="Griggs A."/>
            <person name="Gujja S."/>
            <person name="Hansen M."/>
            <person name="Heiman D."/>
            <person name="Howarth C."/>
            <person name="Larimer J."/>
            <person name="Lui A."/>
            <person name="MacDonald P.J.P."/>
            <person name="McCowen C."/>
            <person name="Montmayeur A."/>
            <person name="Murphy C."/>
            <person name="Neiman D."/>
            <person name="Pearson M."/>
            <person name="Priest M."/>
            <person name="Roberts A."/>
            <person name="Saif S."/>
            <person name="Shea T."/>
            <person name="Sisk P."/>
            <person name="Stolte C."/>
            <person name="Sykes S."/>
            <person name="Wortman J."/>
            <person name="Nusbaum C."/>
            <person name="Birren B."/>
        </authorList>
    </citation>
    <scope>NUCLEOTIDE SEQUENCE [LARGE SCALE GENOMIC DNA]</scope>
    <source>
        <strain evidence="10">ATCC 50505</strain>
    </source>
</reference>
<dbReference type="SMART" id="SM00662">
    <property type="entry name" value="RPOLD"/>
    <property type="match status" value="1"/>
</dbReference>
<dbReference type="InterPro" id="IPR011263">
    <property type="entry name" value="DNA-dir_RNA_pol_RpoA/D/Rpb3"/>
</dbReference>
<dbReference type="SUPFAM" id="SSF56553">
    <property type="entry name" value="Insert subdomain of RNA polymerase alpha subunit"/>
    <property type="match status" value="1"/>
</dbReference>
<dbReference type="GO" id="GO:0046983">
    <property type="term" value="F:protein dimerization activity"/>
    <property type="evidence" value="ECO:0007669"/>
    <property type="project" value="InterPro"/>
</dbReference>
<evidence type="ECO:0000256" key="5">
    <source>
        <dbReference type="ARBA" id="ARBA00023242"/>
    </source>
</evidence>
<dbReference type="GO" id="GO:0006361">
    <property type="term" value="P:transcription initiation at RNA polymerase I promoter"/>
    <property type="evidence" value="ECO:0007669"/>
    <property type="project" value="EnsemblFungi"/>
</dbReference>
<dbReference type="GO" id="GO:0042797">
    <property type="term" value="P:tRNA transcription by RNA polymerase III"/>
    <property type="evidence" value="ECO:0007669"/>
    <property type="project" value="EnsemblFungi"/>
</dbReference>
<evidence type="ECO:0000259" key="8">
    <source>
        <dbReference type="SMART" id="SM00662"/>
    </source>
</evidence>
<dbReference type="PROSITE" id="PS00446">
    <property type="entry name" value="RNA_POL_D_30KD"/>
    <property type="match status" value="1"/>
</dbReference>
<sequence>MYRVEAEATVKDFEISNASLDEFINNLQLKIISKTASSIEFDILNCHPSIANTLRRILISKVPTMAIHYVSVYENNTVFPDEYIAHRLGLIPLEANPEYFSYFKDEETFENVLNFRIDKTADKEPVNLMSDDIEFVPAEGQDHFSFRFKPNVLVCKMVPGNQVEMTFKAIKGRGEQHAKWSPVSLCSYRIMPKIILEKDFYGEDAKELQACFSPGVIEIINNKAVVANPRLESMSREALRHEKFKDSVKILRESGWFCFNVETITLDPIQVLKMGLEELIRSCKELKEEVRLEGESYG</sequence>
<feature type="coiled-coil region" evidence="7">
    <location>
        <begin position="269"/>
        <end position="296"/>
    </location>
</feature>
<dbReference type="EMBL" id="JH370139">
    <property type="protein sequence ID" value="ELA41726.1"/>
    <property type="molecule type" value="Genomic_DNA"/>
</dbReference>
<evidence type="ECO:0000256" key="4">
    <source>
        <dbReference type="ARBA" id="ARBA00023163"/>
    </source>
</evidence>
<dbReference type="SUPFAM" id="SSF55257">
    <property type="entry name" value="RBP11-like subunits of RNA polymerase"/>
    <property type="match status" value="1"/>
</dbReference>
<dbReference type="InterPro" id="IPR036603">
    <property type="entry name" value="RBP11-like"/>
</dbReference>
<dbReference type="InParanoid" id="L2GLK3"/>
<dbReference type="GO" id="GO:0055029">
    <property type="term" value="C:nuclear DNA-directed RNA polymerase complex"/>
    <property type="evidence" value="ECO:0007669"/>
    <property type="project" value="UniProtKB-ARBA"/>
</dbReference>
<proteinExistence type="inferred from homology"/>
<dbReference type="PANTHER" id="PTHR11800">
    <property type="entry name" value="DNA-DIRECTED RNA POLYMERASE"/>
    <property type="match status" value="1"/>
</dbReference>
<dbReference type="HOGENOM" id="CLU_038421_0_1_1"/>